<sequence length="70" mass="7882">GRDWEAIAKMIDKLASHKLWIDRGPVISNAFGQTRPEFFRKLLEEGIIDGIGKILGEPINIQYLFNAVGN</sequence>
<protein>
    <submittedName>
        <fullName evidence="1">Uncharacterized protein</fullName>
    </submittedName>
</protein>
<reference evidence="1 2" key="1">
    <citation type="journal article" date="2020" name="Front. Microbiol.">
        <title>Single-cell genomics of novel Actinobacteria with the Wood-Ljungdahl pathway discovered in a serpentinizing system.</title>
        <authorList>
            <person name="Merino N."/>
            <person name="Kawai M."/>
            <person name="Boyd E.S."/>
            <person name="Colman D.R."/>
            <person name="McGlynn S.E."/>
            <person name="Nealson K.H."/>
            <person name="Kurokawa K."/>
            <person name="Hongoh Y."/>
        </authorList>
    </citation>
    <scope>NUCLEOTIDE SEQUENCE [LARGE SCALE GENOMIC DNA]</scope>
    <source>
        <strain evidence="1 2">S06</strain>
    </source>
</reference>
<evidence type="ECO:0000313" key="2">
    <source>
        <dbReference type="Proteomes" id="UP000580051"/>
    </source>
</evidence>
<dbReference type="RefSeq" id="WP_219852424.1">
    <property type="nucleotide sequence ID" value="NZ_BLRV01000005.1"/>
</dbReference>
<feature type="non-terminal residue" evidence="1">
    <location>
        <position position="1"/>
    </location>
</feature>
<dbReference type="Proteomes" id="UP000580051">
    <property type="component" value="Unassembled WGS sequence"/>
</dbReference>
<dbReference type="EMBL" id="BLRV01000005">
    <property type="protein sequence ID" value="GFP20861.1"/>
    <property type="molecule type" value="Genomic_DNA"/>
</dbReference>
<accession>A0A6V8NNM5</accession>
<gene>
    <name evidence="1" type="ORF">HKBW3S06_00088</name>
</gene>
<name>A0A6V8NNM5_9ACTN</name>
<comment type="caution">
    <text evidence="1">The sequence shown here is derived from an EMBL/GenBank/DDBJ whole genome shotgun (WGS) entry which is preliminary data.</text>
</comment>
<dbReference type="AlphaFoldDB" id="A0A6V8NNM5"/>
<evidence type="ECO:0000313" key="1">
    <source>
        <dbReference type="EMBL" id="GFP20861.1"/>
    </source>
</evidence>
<organism evidence="1 2">
    <name type="scientific">Candidatus Hakubella thermalkaliphila</name>
    <dbReference type="NCBI Taxonomy" id="2754717"/>
    <lineage>
        <taxon>Bacteria</taxon>
        <taxon>Bacillati</taxon>
        <taxon>Actinomycetota</taxon>
        <taxon>Actinomycetota incertae sedis</taxon>
        <taxon>Candidatus Hakubellales</taxon>
        <taxon>Candidatus Hakubellaceae</taxon>
        <taxon>Candidatus Hakubella</taxon>
    </lineage>
</organism>
<proteinExistence type="predicted"/>